<sequence length="184" mass="21159">MGASNHSKETRQEHDYYATEPKAMELLLDVEHFNNIVWECACGEGHLSKVLEKRGYNVISTDLIYRGYGDNEPLNFLEETLENFHGDIVTNPPYKYALQFAEKAIESVDEGNKVAMFLKLQFLEGKSRKKFFMNHPPKVVYVSSSRLNCAKNGNFEKYSSSAVAYAWFVWVKGFKGDPIIKWIN</sequence>
<reference evidence="1 2" key="1">
    <citation type="journal article" date="2018" name="BMC Genomics">
        <title>Whole genome sequencing and function prediction of 133 gut anaerobes isolated from chicken caecum in pure cultures.</title>
        <authorList>
            <person name="Medvecky M."/>
            <person name="Cejkova D."/>
            <person name="Polansky O."/>
            <person name="Karasova D."/>
            <person name="Kubasova T."/>
            <person name="Cizek A."/>
            <person name="Rychlik I."/>
        </authorList>
    </citation>
    <scope>NUCLEOTIDE SEQUENCE [LARGE SCALE GENOMIC DNA]</scope>
    <source>
        <strain evidence="1 2">An13</strain>
    </source>
</reference>
<proteinExistence type="predicted"/>
<protein>
    <submittedName>
        <fullName evidence="1">Conjugal transfer protein</fullName>
    </submittedName>
</protein>
<dbReference type="SUPFAM" id="SSF53335">
    <property type="entry name" value="S-adenosyl-L-methionine-dependent methyltransferases"/>
    <property type="match status" value="1"/>
</dbReference>
<organism evidence="1 2">
    <name type="scientific">Massilimicrobiota timonensis</name>
    <dbReference type="NCBI Taxonomy" id="1776392"/>
    <lineage>
        <taxon>Bacteria</taxon>
        <taxon>Bacillati</taxon>
        <taxon>Bacillota</taxon>
        <taxon>Erysipelotrichia</taxon>
        <taxon>Erysipelotrichales</taxon>
        <taxon>Erysipelotrichaceae</taxon>
        <taxon>Massilimicrobiota</taxon>
    </lineage>
</organism>
<evidence type="ECO:0000313" key="1">
    <source>
        <dbReference type="EMBL" id="OUQ32077.1"/>
    </source>
</evidence>
<keyword evidence="2" id="KW-1185">Reference proteome</keyword>
<dbReference type="OrthoDB" id="1079385at2"/>
<comment type="caution">
    <text evidence="1">The sequence shown here is derived from an EMBL/GenBank/DDBJ whole genome shotgun (WGS) entry which is preliminary data.</text>
</comment>
<dbReference type="InterPro" id="IPR029063">
    <property type="entry name" value="SAM-dependent_MTases_sf"/>
</dbReference>
<name>A0A1Y4SQB9_9FIRM</name>
<gene>
    <name evidence="1" type="ORF">B5E75_12730</name>
</gene>
<dbReference type="Proteomes" id="UP000195305">
    <property type="component" value="Unassembled WGS sequence"/>
</dbReference>
<accession>A0A1Y4SQB9</accession>
<dbReference type="EMBL" id="NFLJ01000047">
    <property type="protein sequence ID" value="OUQ32077.1"/>
    <property type="molecule type" value="Genomic_DNA"/>
</dbReference>
<evidence type="ECO:0000313" key="2">
    <source>
        <dbReference type="Proteomes" id="UP000195305"/>
    </source>
</evidence>
<dbReference type="AlphaFoldDB" id="A0A1Y4SQB9"/>